<dbReference type="Pfam" id="PF18895">
    <property type="entry name" value="T4SS_pilin"/>
    <property type="match status" value="1"/>
</dbReference>
<sequence length="113" mass="11526">MKKLVVSLIGLVAASTPLIVAAQVTLTNPLGETDPRIIIARVIQGALSVSGSIALLMFIYGGVLWLTSAGKSEQVTKGKNILIWAVLGIVVIAGAYVAVAAIFNAVLAGNVNG</sequence>
<evidence type="ECO:0000313" key="3">
    <source>
        <dbReference type="EMBL" id="PJC24537.1"/>
    </source>
</evidence>
<evidence type="ECO:0008006" key="5">
    <source>
        <dbReference type="Google" id="ProtNLM"/>
    </source>
</evidence>
<name>A0A2M8EPD9_9BACT</name>
<keyword evidence="1" id="KW-0812">Transmembrane</keyword>
<comment type="caution">
    <text evidence="3">The sequence shown here is derived from an EMBL/GenBank/DDBJ whole genome shotgun (WGS) entry which is preliminary data.</text>
</comment>
<keyword evidence="1" id="KW-1133">Transmembrane helix</keyword>
<keyword evidence="2" id="KW-0732">Signal</keyword>
<dbReference type="InterPro" id="IPR043993">
    <property type="entry name" value="T4SS_pilin"/>
</dbReference>
<keyword evidence="1" id="KW-0472">Membrane</keyword>
<evidence type="ECO:0000313" key="4">
    <source>
        <dbReference type="Proteomes" id="UP000230251"/>
    </source>
</evidence>
<dbReference type="EMBL" id="PFSI01000035">
    <property type="protein sequence ID" value="PJC24537.1"/>
    <property type="molecule type" value="Genomic_DNA"/>
</dbReference>
<dbReference type="AlphaFoldDB" id="A0A2M8EPD9"/>
<gene>
    <name evidence="3" type="ORF">CO057_02280</name>
</gene>
<accession>A0A2M8EPD9</accession>
<reference evidence="4" key="1">
    <citation type="submission" date="2017-09" db="EMBL/GenBank/DDBJ databases">
        <title>Depth-based differentiation of microbial function through sediment-hosted aquifers and enrichment of novel symbionts in the deep terrestrial subsurface.</title>
        <authorList>
            <person name="Probst A.J."/>
            <person name="Ladd B."/>
            <person name="Jarett J.K."/>
            <person name="Geller-Mcgrath D.E."/>
            <person name="Sieber C.M.K."/>
            <person name="Emerson J.B."/>
            <person name="Anantharaman K."/>
            <person name="Thomas B.C."/>
            <person name="Malmstrom R."/>
            <person name="Stieglmeier M."/>
            <person name="Klingl A."/>
            <person name="Woyke T."/>
            <person name="Ryan C.M."/>
            <person name="Banfield J.F."/>
        </authorList>
    </citation>
    <scope>NUCLEOTIDE SEQUENCE [LARGE SCALE GENOMIC DNA]</scope>
</reference>
<feature type="chain" id="PRO_5014604794" description="Conjugal transfer protein TrbC" evidence="2">
    <location>
        <begin position="23"/>
        <end position="113"/>
    </location>
</feature>
<evidence type="ECO:0000256" key="2">
    <source>
        <dbReference type="SAM" id="SignalP"/>
    </source>
</evidence>
<feature type="transmembrane region" description="Helical" evidence="1">
    <location>
        <begin position="81"/>
        <end position="107"/>
    </location>
</feature>
<feature type="transmembrane region" description="Helical" evidence="1">
    <location>
        <begin position="38"/>
        <end position="60"/>
    </location>
</feature>
<evidence type="ECO:0000256" key="1">
    <source>
        <dbReference type="SAM" id="Phobius"/>
    </source>
</evidence>
<organism evidence="3 4">
    <name type="scientific">Candidatus Uhrbacteria bacterium CG_4_9_14_0_2_um_filter_41_50</name>
    <dbReference type="NCBI Taxonomy" id="1975031"/>
    <lineage>
        <taxon>Bacteria</taxon>
        <taxon>Candidatus Uhriibacteriota</taxon>
    </lineage>
</organism>
<dbReference type="Proteomes" id="UP000230251">
    <property type="component" value="Unassembled WGS sequence"/>
</dbReference>
<protein>
    <recommendedName>
        <fullName evidence="5">Conjugal transfer protein TrbC</fullName>
    </recommendedName>
</protein>
<feature type="signal peptide" evidence="2">
    <location>
        <begin position="1"/>
        <end position="22"/>
    </location>
</feature>
<proteinExistence type="predicted"/>